<sequence length="143" mass="15966">MQQFVRTINTSDAFKIKMEQLEKDLKHKTEPMKAKLKSLEKEYEQYKDVALGTEVGGGLLGFFGSLAKVVGTLIFFFSVVSGLVDEEALQHYFAAIAGVAILGIVVFLFGIKWKRKANNMINQTSKAAATRSGREEKDSQERD</sequence>
<dbReference type="Proteomes" id="UP001306950">
    <property type="component" value="Unassembled WGS sequence"/>
</dbReference>
<dbReference type="RefSeq" id="WP_331846750.1">
    <property type="nucleotide sequence ID" value="NZ_JAZHPZ010000005.1"/>
</dbReference>
<dbReference type="EMBL" id="JAZHPZ010000005">
    <property type="protein sequence ID" value="MEF2966527.1"/>
    <property type="molecule type" value="Genomic_DNA"/>
</dbReference>
<keyword evidence="2" id="KW-1133">Transmembrane helix</keyword>
<organism evidence="3 4">
    <name type="scientific">Paenibacillus haidiansis</name>
    <dbReference type="NCBI Taxonomy" id="1574488"/>
    <lineage>
        <taxon>Bacteria</taxon>
        <taxon>Bacillati</taxon>
        <taxon>Bacillota</taxon>
        <taxon>Bacilli</taxon>
        <taxon>Bacillales</taxon>
        <taxon>Paenibacillaceae</taxon>
        <taxon>Paenibacillus</taxon>
    </lineage>
</organism>
<evidence type="ECO:0000256" key="2">
    <source>
        <dbReference type="SAM" id="Phobius"/>
    </source>
</evidence>
<reference evidence="3 4" key="1">
    <citation type="submission" date="2024-02" db="EMBL/GenBank/DDBJ databases">
        <title>A nitrogen-fixing paenibacillus bacterium.</title>
        <authorList>
            <person name="Zhang W.L."/>
            <person name="Chen S.F."/>
        </authorList>
    </citation>
    <scope>NUCLEOTIDE SEQUENCE [LARGE SCALE GENOMIC DNA]</scope>
    <source>
        <strain evidence="3 4">M1</strain>
    </source>
</reference>
<proteinExistence type="predicted"/>
<feature type="transmembrane region" description="Helical" evidence="2">
    <location>
        <begin position="59"/>
        <end position="80"/>
    </location>
</feature>
<comment type="caution">
    <text evidence="3">The sequence shown here is derived from an EMBL/GenBank/DDBJ whole genome shotgun (WGS) entry which is preliminary data.</text>
</comment>
<gene>
    <name evidence="3" type="ORF">V3851_11860</name>
</gene>
<accession>A0ABU7VUD8</accession>
<feature type="compositionally biased region" description="Basic and acidic residues" evidence="1">
    <location>
        <begin position="132"/>
        <end position="143"/>
    </location>
</feature>
<evidence type="ECO:0000313" key="3">
    <source>
        <dbReference type="EMBL" id="MEF2966527.1"/>
    </source>
</evidence>
<evidence type="ECO:0000256" key="1">
    <source>
        <dbReference type="SAM" id="MobiDB-lite"/>
    </source>
</evidence>
<feature type="region of interest" description="Disordered" evidence="1">
    <location>
        <begin position="124"/>
        <end position="143"/>
    </location>
</feature>
<keyword evidence="4" id="KW-1185">Reference proteome</keyword>
<protein>
    <recommendedName>
        <fullName evidence="5">Superfamily III holin-X</fullName>
    </recommendedName>
</protein>
<feature type="transmembrane region" description="Helical" evidence="2">
    <location>
        <begin position="92"/>
        <end position="111"/>
    </location>
</feature>
<evidence type="ECO:0008006" key="5">
    <source>
        <dbReference type="Google" id="ProtNLM"/>
    </source>
</evidence>
<name>A0ABU7VUD8_9BACL</name>
<keyword evidence="2" id="KW-0472">Membrane</keyword>
<keyword evidence="2" id="KW-0812">Transmembrane</keyword>
<evidence type="ECO:0000313" key="4">
    <source>
        <dbReference type="Proteomes" id="UP001306950"/>
    </source>
</evidence>